<feature type="domain" description="RNA polymerase sigma-70 region 2" evidence="1">
    <location>
        <begin position="13"/>
        <end position="77"/>
    </location>
</feature>
<reference evidence="2 3" key="1">
    <citation type="submission" date="2016-12" db="EMBL/GenBank/DDBJ databases">
        <title>The whole genome sequencing and assembly of Bacillus cohnii DSM 6307T strain.</title>
        <authorList>
            <person name="Lee Y.-J."/>
            <person name="Yi H."/>
            <person name="Bahn Y.-S."/>
            <person name="Kim J.F."/>
            <person name="Lee D.-W."/>
        </authorList>
    </citation>
    <scope>NUCLEOTIDE SEQUENCE [LARGE SCALE GENOMIC DNA]</scope>
    <source>
        <strain evidence="2 3">DSM 6307</strain>
    </source>
</reference>
<gene>
    <name evidence="2" type="ORF">BC6307_20260</name>
</gene>
<dbReference type="SUPFAM" id="SSF88946">
    <property type="entry name" value="Sigma2 domain of RNA polymerase sigma factors"/>
    <property type="match status" value="1"/>
</dbReference>
<dbReference type="NCBIfam" id="TIGR02937">
    <property type="entry name" value="sigma70-ECF"/>
    <property type="match status" value="1"/>
</dbReference>
<dbReference type="Gene3D" id="1.10.1740.10">
    <property type="match status" value="1"/>
</dbReference>
<dbReference type="SUPFAM" id="SSF88659">
    <property type="entry name" value="Sigma3 and sigma4 domains of RNA polymerase sigma factors"/>
    <property type="match status" value="1"/>
</dbReference>
<sequence>MDIRHANFTDVLERYRPMIYKIINTLHIYRDHSYYFHEGVVALWTAYKQFNEEKGSFPAYAYTTIRGSLLNVLKAERHFDDHHAPWDKEYEEFIPDNSVSLDEQINHLEPYVVCLTNNQKIWVVEHIFYGKGIKEIAREHRTTEAAVKSWRRGAIKKIREEILKYKKMNE</sequence>
<evidence type="ECO:0000313" key="3">
    <source>
        <dbReference type="Proteomes" id="UP000215224"/>
    </source>
</evidence>
<accession>A0A223KVC7</accession>
<keyword evidence="3" id="KW-1185">Reference proteome</keyword>
<dbReference type="RefSeq" id="WP_066415473.1">
    <property type="nucleotide sequence ID" value="NZ_CP018866.1"/>
</dbReference>
<dbReference type="KEGG" id="bcoh:BC6307_20260"/>
<dbReference type="EMBL" id="CP018866">
    <property type="protein sequence ID" value="AST93431.1"/>
    <property type="molecule type" value="Genomic_DNA"/>
</dbReference>
<proteinExistence type="predicted"/>
<dbReference type="AlphaFoldDB" id="A0A223KVC7"/>
<organism evidence="2 3">
    <name type="scientific">Sutcliffiella cohnii</name>
    <dbReference type="NCBI Taxonomy" id="33932"/>
    <lineage>
        <taxon>Bacteria</taxon>
        <taxon>Bacillati</taxon>
        <taxon>Bacillota</taxon>
        <taxon>Bacilli</taxon>
        <taxon>Bacillales</taxon>
        <taxon>Bacillaceae</taxon>
        <taxon>Sutcliffiella</taxon>
    </lineage>
</organism>
<evidence type="ECO:0000313" key="2">
    <source>
        <dbReference type="EMBL" id="AST93431.1"/>
    </source>
</evidence>
<dbReference type="STRING" id="1314751.GCA_001591425_02021"/>
<dbReference type="Gene3D" id="1.10.10.10">
    <property type="entry name" value="Winged helix-like DNA-binding domain superfamily/Winged helix DNA-binding domain"/>
    <property type="match status" value="1"/>
</dbReference>
<dbReference type="InterPro" id="IPR013324">
    <property type="entry name" value="RNA_pol_sigma_r3/r4-like"/>
</dbReference>
<dbReference type="Proteomes" id="UP000215224">
    <property type="component" value="Chromosome"/>
</dbReference>
<dbReference type="InterPro" id="IPR007627">
    <property type="entry name" value="RNA_pol_sigma70_r2"/>
</dbReference>
<dbReference type="GO" id="GO:0003700">
    <property type="term" value="F:DNA-binding transcription factor activity"/>
    <property type="evidence" value="ECO:0007669"/>
    <property type="project" value="InterPro"/>
</dbReference>
<dbReference type="InterPro" id="IPR013325">
    <property type="entry name" value="RNA_pol_sigma_r2"/>
</dbReference>
<protein>
    <recommendedName>
        <fullName evidence="1">RNA polymerase sigma-70 region 2 domain-containing protein</fullName>
    </recommendedName>
</protein>
<dbReference type="GO" id="GO:0006352">
    <property type="term" value="P:DNA-templated transcription initiation"/>
    <property type="evidence" value="ECO:0007669"/>
    <property type="project" value="InterPro"/>
</dbReference>
<dbReference type="InterPro" id="IPR036388">
    <property type="entry name" value="WH-like_DNA-bd_sf"/>
</dbReference>
<dbReference type="Pfam" id="PF04542">
    <property type="entry name" value="Sigma70_r2"/>
    <property type="match status" value="1"/>
</dbReference>
<evidence type="ECO:0000259" key="1">
    <source>
        <dbReference type="Pfam" id="PF04542"/>
    </source>
</evidence>
<name>A0A223KVC7_9BACI</name>
<dbReference type="InterPro" id="IPR014284">
    <property type="entry name" value="RNA_pol_sigma-70_dom"/>
</dbReference>